<organism evidence="2 3">
    <name type="scientific">Anaerococcus lactolyticus S7-1-13</name>
    <dbReference type="NCBI Taxonomy" id="1284686"/>
    <lineage>
        <taxon>Bacteria</taxon>
        <taxon>Bacillati</taxon>
        <taxon>Bacillota</taxon>
        <taxon>Tissierellia</taxon>
        <taxon>Tissierellales</taxon>
        <taxon>Peptoniphilaceae</taxon>
        <taxon>Anaerococcus</taxon>
    </lineage>
</organism>
<reference evidence="2 3" key="1">
    <citation type="submission" date="2014-07" db="EMBL/GenBank/DDBJ databases">
        <authorList>
            <person name="McCorrison J."/>
            <person name="Sanka R."/>
            <person name="Torralba M."/>
            <person name="Gillis M."/>
            <person name="Haft D.H."/>
            <person name="Methe B."/>
            <person name="Sutton G."/>
            <person name="Nelson K.E."/>
        </authorList>
    </citation>
    <scope>NUCLEOTIDE SEQUENCE [LARGE SCALE GENOMIC DNA]</scope>
    <source>
        <strain evidence="2 3">S7-1-13</strain>
    </source>
</reference>
<dbReference type="Proteomes" id="UP000029579">
    <property type="component" value="Unassembled WGS sequence"/>
</dbReference>
<protein>
    <submittedName>
        <fullName evidence="2">Uncharacterized protein</fullName>
    </submittedName>
</protein>
<comment type="caution">
    <text evidence="2">The sequence shown here is derived from an EMBL/GenBank/DDBJ whole genome shotgun (WGS) entry which is preliminary data.</text>
</comment>
<dbReference type="EMBL" id="JRMW01000011">
    <property type="protein sequence ID" value="KGF05784.1"/>
    <property type="molecule type" value="Genomic_DNA"/>
</dbReference>
<dbReference type="RefSeq" id="WP_037325986.1">
    <property type="nucleotide sequence ID" value="NZ_JRMW01000011.1"/>
</dbReference>
<keyword evidence="1" id="KW-0472">Membrane</keyword>
<dbReference type="AlphaFoldDB" id="A0A095ZBI2"/>
<feature type="transmembrane region" description="Helical" evidence="1">
    <location>
        <begin position="16"/>
        <end position="36"/>
    </location>
</feature>
<evidence type="ECO:0000313" key="2">
    <source>
        <dbReference type="EMBL" id="KGF05784.1"/>
    </source>
</evidence>
<accession>A0A095ZBI2</accession>
<keyword evidence="1" id="KW-0812">Transmembrane</keyword>
<feature type="transmembrane region" description="Helical" evidence="1">
    <location>
        <begin position="184"/>
        <end position="203"/>
    </location>
</feature>
<keyword evidence="1" id="KW-1133">Transmembrane helix</keyword>
<dbReference type="OrthoDB" id="1690444at2"/>
<evidence type="ECO:0000256" key="1">
    <source>
        <dbReference type="SAM" id="Phobius"/>
    </source>
</evidence>
<feature type="transmembrane region" description="Helical" evidence="1">
    <location>
        <begin position="139"/>
        <end position="163"/>
    </location>
</feature>
<sequence length="264" mass="29336">MGKLFRQIFKEDIKKVMTWMLSPLLIAILGVFVYKLTAFSPLGLIIVLSGSVMTFAPLISLASLNDSDNNRFYGKKSAFYTSLPLKSSETTGARLINYIIMGLVIGLFSIFNFLLIGITSDNGLDPLEILKYLGQSIDLNIFISLVKFLIIIALFYTIFALIMMAANTLGASRPFNKMGRSAKLVLFVALILFQGYVYAKLISGLGNTSLIKFKEYSTNAATFSINMLDLNWSSFAIIVLILGAFVLAYFALVNYFHKEKISVE</sequence>
<feature type="transmembrane region" description="Helical" evidence="1">
    <location>
        <begin position="95"/>
        <end position="119"/>
    </location>
</feature>
<gene>
    <name evidence="2" type="ORF">HMPREF1630_00445</name>
</gene>
<name>A0A095ZBI2_9FIRM</name>
<feature type="transmembrane region" description="Helical" evidence="1">
    <location>
        <begin position="42"/>
        <end position="64"/>
    </location>
</feature>
<feature type="transmembrane region" description="Helical" evidence="1">
    <location>
        <begin position="232"/>
        <end position="256"/>
    </location>
</feature>
<evidence type="ECO:0000313" key="3">
    <source>
        <dbReference type="Proteomes" id="UP000029579"/>
    </source>
</evidence>
<proteinExistence type="predicted"/>